<feature type="compositionally biased region" description="Basic and acidic residues" evidence="13">
    <location>
        <begin position="1243"/>
        <end position="1259"/>
    </location>
</feature>
<feature type="compositionally biased region" description="Polar residues" evidence="13">
    <location>
        <begin position="994"/>
        <end position="1013"/>
    </location>
</feature>
<dbReference type="InterPro" id="IPR001356">
    <property type="entry name" value="HD"/>
</dbReference>
<dbReference type="FunFam" id="3.30.160.60:FF:000013">
    <property type="entry name" value="Putative zinc finger E-box-binding homeobox 2"/>
    <property type="match status" value="2"/>
</dbReference>
<feature type="compositionally biased region" description="Low complexity" evidence="13">
    <location>
        <begin position="479"/>
        <end position="493"/>
    </location>
</feature>
<feature type="compositionally biased region" description="Acidic residues" evidence="13">
    <location>
        <begin position="1045"/>
        <end position="1057"/>
    </location>
</feature>
<feature type="compositionally biased region" description="Acidic residues" evidence="13">
    <location>
        <begin position="1288"/>
        <end position="1298"/>
    </location>
</feature>
<feature type="domain" description="C2H2-type" evidence="15">
    <location>
        <begin position="892"/>
        <end position="919"/>
    </location>
</feature>
<dbReference type="Gene3D" id="1.10.10.60">
    <property type="entry name" value="Homeodomain-like"/>
    <property type="match status" value="1"/>
</dbReference>
<feature type="region of interest" description="Disordered" evidence="13">
    <location>
        <begin position="976"/>
        <end position="1439"/>
    </location>
</feature>
<dbReference type="PANTHER" id="PTHR24391">
    <property type="entry name" value="HISTONE H4 TRANSCRIPTION FACTOR-RELATED"/>
    <property type="match status" value="1"/>
</dbReference>
<dbReference type="SUPFAM" id="SSF57667">
    <property type="entry name" value="beta-beta-alpha zinc fingers"/>
    <property type="match status" value="4"/>
</dbReference>
<evidence type="ECO:0000256" key="10">
    <source>
        <dbReference type="ARBA" id="ARBA00041235"/>
    </source>
</evidence>
<feature type="compositionally biased region" description="Basic and acidic residues" evidence="13">
    <location>
        <begin position="1267"/>
        <end position="1287"/>
    </location>
</feature>
<feature type="domain" description="C2H2-type" evidence="15">
    <location>
        <begin position="140"/>
        <end position="168"/>
    </location>
</feature>
<feature type="compositionally biased region" description="Low complexity" evidence="13">
    <location>
        <begin position="643"/>
        <end position="658"/>
    </location>
</feature>
<dbReference type="GO" id="GO:0008270">
    <property type="term" value="F:zinc ion binding"/>
    <property type="evidence" value="ECO:0007669"/>
    <property type="project" value="UniProtKB-KW"/>
</dbReference>
<feature type="DNA-binding region" description="Homeobox" evidence="12">
    <location>
        <begin position="598"/>
        <end position="637"/>
    </location>
</feature>
<dbReference type="PROSITE" id="PS50157">
    <property type="entry name" value="ZINC_FINGER_C2H2_2"/>
    <property type="match status" value="7"/>
</dbReference>
<evidence type="ECO:0000256" key="6">
    <source>
        <dbReference type="ARBA" id="ARBA00023125"/>
    </source>
</evidence>
<gene>
    <name evidence="16" type="primary">ZEB1</name>
</gene>
<dbReference type="GO" id="GO:0000122">
    <property type="term" value="P:negative regulation of transcription by RNA polymerase II"/>
    <property type="evidence" value="ECO:0007669"/>
    <property type="project" value="UniProtKB-ARBA"/>
</dbReference>
<evidence type="ECO:0000256" key="3">
    <source>
        <dbReference type="ARBA" id="ARBA00022737"/>
    </source>
</evidence>
<feature type="compositionally biased region" description="Acidic residues" evidence="13">
    <location>
        <begin position="1218"/>
        <end position="1242"/>
    </location>
</feature>
<reference evidence="16" key="2">
    <citation type="submission" date="2025-08" db="UniProtKB">
        <authorList>
            <consortium name="Ensembl"/>
        </authorList>
    </citation>
    <scope>IDENTIFICATION</scope>
</reference>
<dbReference type="SMART" id="SM00355">
    <property type="entry name" value="ZnF_C2H2"/>
    <property type="match status" value="7"/>
</dbReference>
<dbReference type="PROSITE" id="PS50071">
    <property type="entry name" value="HOMEOBOX_2"/>
    <property type="match status" value="1"/>
</dbReference>
<evidence type="ECO:0000256" key="4">
    <source>
        <dbReference type="ARBA" id="ARBA00022771"/>
    </source>
</evidence>
<keyword evidence="7 12" id="KW-0371">Homeobox</keyword>
<evidence type="ECO:0000259" key="14">
    <source>
        <dbReference type="PROSITE" id="PS50071"/>
    </source>
</evidence>
<feature type="compositionally biased region" description="Acidic residues" evidence="13">
    <location>
        <begin position="1190"/>
        <end position="1210"/>
    </location>
</feature>
<dbReference type="Ensembl" id="ENSOTST00005155124.1">
    <property type="protein sequence ID" value="ENSOTSP00005134942.1"/>
    <property type="gene ID" value="ENSOTSG00005032449.2"/>
</dbReference>
<evidence type="ECO:0000256" key="8">
    <source>
        <dbReference type="ARBA" id="ARBA00023242"/>
    </source>
</evidence>
<dbReference type="SUPFAM" id="SSF46689">
    <property type="entry name" value="Homeodomain-like"/>
    <property type="match status" value="1"/>
</dbReference>
<evidence type="ECO:0000256" key="12">
    <source>
        <dbReference type="PROSITE-ProRule" id="PRU00108"/>
    </source>
</evidence>
<evidence type="ECO:0000256" key="9">
    <source>
        <dbReference type="ARBA" id="ARBA00039204"/>
    </source>
</evidence>
<dbReference type="Proteomes" id="UP000694402">
    <property type="component" value="Unassembled WGS sequence"/>
</dbReference>
<dbReference type="FunFam" id="3.30.160.60:FF:000082">
    <property type="entry name" value="Putative zinc finger E-box-binding homeobox 2"/>
    <property type="match status" value="1"/>
</dbReference>
<feature type="compositionally biased region" description="Basic and acidic residues" evidence="13">
    <location>
        <begin position="1160"/>
        <end position="1175"/>
    </location>
</feature>
<feature type="compositionally biased region" description="Low complexity" evidence="13">
    <location>
        <begin position="677"/>
        <end position="707"/>
    </location>
</feature>
<feature type="compositionally biased region" description="Basic and acidic residues" evidence="13">
    <location>
        <begin position="1058"/>
        <end position="1072"/>
    </location>
</feature>
<keyword evidence="2" id="KW-0479">Metal-binding</keyword>
<keyword evidence="4 11" id="KW-0863">Zinc-finger</keyword>
<feature type="compositionally biased region" description="Basic and acidic residues" evidence="13">
    <location>
        <begin position="495"/>
        <end position="510"/>
    </location>
</feature>
<dbReference type="Pfam" id="PF00096">
    <property type="entry name" value="zf-C2H2"/>
    <property type="match status" value="4"/>
</dbReference>
<dbReference type="GO" id="GO:0000978">
    <property type="term" value="F:RNA polymerase II cis-regulatory region sequence-specific DNA binding"/>
    <property type="evidence" value="ECO:0007669"/>
    <property type="project" value="TreeGrafter"/>
</dbReference>
<feature type="region of interest" description="Disordered" evidence="13">
    <location>
        <begin position="855"/>
        <end position="881"/>
    </location>
</feature>
<proteinExistence type="predicted"/>
<dbReference type="FunFam" id="3.30.160.60:FF:000145">
    <property type="entry name" value="Zinc finger protein 574"/>
    <property type="match status" value="1"/>
</dbReference>
<feature type="compositionally biased region" description="Basic and acidic residues" evidence="13">
    <location>
        <begin position="1427"/>
        <end position="1439"/>
    </location>
</feature>
<feature type="compositionally biased region" description="Acidic residues" evidence="13">
    <location>
        <begin position="1015"/>
        <end position="1030"/>
    </location>
</feature>
<protein>
    <recommendedName>
        <fullName evidence="9">Zinc finger E-box-binding homeobox 1</fullName>
    </recommendedName>
    <alternativeName>
        <fullName evidence="10">Transcription factor 8</fullName>
    </alternativeName>
</protein>
<dbReference type="FunFam" id="3.30.160.60:FF:000744">
    <property type="entry name" value="zinc finger E-box-binding homeobox 1"/>
    <property type="match status" value="1"/>
</dbReference>
<feature type="domain" description="C2H2-type" evidence="15">
    <location>
        <begin position="948"/>
        <end position="976"/>
    </location>
</feature>
<feature type="compositionally biased region" description="Acidic residues" evidence="13">
    <location>
        <begin position="1112"/>
        <end position="1159"/>
    </location>
</feature>
<dbReference type="PANTHER" id="PTHR24391:SF17">
    <property type="entry name" value="ZINC FINGER E-BOX-BINDING HOMEOBOX 1"/>
    <property type="match status" value="1"/>
</dbReference>
<evidence type="ECO:0000256" key="5">
    <source>
        <dbReference type="ARBA" id="ARBA00022833"/>
    </source>
</evidence>
<feature type="compositionally biased region" description="Acidic residues" evidence="13">
    <location>
        <begin position="511"/>
        <end position="528"/>
    </location>
</feature>
<dbReference type="InterPro" id="IPR051574">
    <property type="entry name" value="ZnF_E-box_Homeobox"/>
</dbReference>
<keyword evidence="3" id="KW-0677">Repeat</keyword>
<evidence type="ECO:0000313" key="17">
    <source>
        <dbReference type="Proteomes" id="UP000694402"/>
    </source>
</evidence>
<dbReference type="InterPro" id="IPR036236">
    <property type="entry name" value="Znf_C2H2_sf"/>
</dbReference>
<feature type="domain" description="Homeobox" evidence="14">
    <location>
        <begin position="596"/>
        <end position="636"/>
    </location>
</feature>
<keyword evidence="8 12" id="KW-0539">Nucleus</keyword>
<feature type="compositionally biased region" description="Basic and acidic residues" evidence="13">
    <location>
        <begin position="1087"/>
        <end position="1098"/>
    </location>
</feature>
<dbReference type="GO" id="GO:0005634">
    <property type="term" value="C:nucleus"/>
    <property type="evidence" value="ECO:0007669"/>
    <property type="project" value="UniProtKB-SubCell"/>
</dbReference>
<feature type="compositionally biased region" description="Low complexity" evidence="13">
    <location>
        <begin position="18"/>
        <end position="27"/>
    </location>
</feature>
<evidence type="ECO:0000256" key="2">
    <source>
        <dbReference type="ARBA" id="ARBA00022723"/>
    </source>
</evidence>
<organism evidence="16 17">
    <name type="scientific">Oncorhynchus tshawytscha</name>
    <name type="common">Chinook salmon</name>
    <name type="synonym">Salmo tshawytscha</name>
    <dbReference type="NCBI Taxonomy" id="74940"/>
    <lineage>
        <taxon>Eukaryota</taxon>
        <taxon>Metazoa</taxon>
        <taxon>Chordata</taxon>
        <taxon>Craniata</taxon>
        <taxon>Vertebrata</taxon>
        <taxon>Euteleostomi</taxon>
        <taxon>Actinopterygii</taxon>
        <taxon>Neopterygii</taxon>
        <taxon>Teleostei</taxon>
        <taxon>Protacanthopterygii</taxon>
        <taxon>Salmoniformes</taxon>
        <taxon>Salmonidae</taxon>
        <taxon>Salmoninae</taxon>
        <taxon>Oncorhynchus</taxon>
    </lineage>
</organism>
<feature type="domain" description="C2H2-type" evidence="15">
    <location>
        <begin position="920"/>
        <end position="947"/>
    </location>
</feature>
<dbReference type="InterPro" id="IPR009057">
    <property type="entry name" value="Homeodomain-like_sf"/>
</dbReference>
<evidence type="ECO:0000256" key="11">
    <source>
        <dbReference type="PROSITE-ProRule" id="PRU00042"/>
    </source>
</evidence>
<feature type="domain" description="C2H2-type" evidence="15">
    <location>
        <begin position="248"/>
        <end position="277"/>
    </location>
</feature>
<feature type="domain" description="C2H2-type" evidence="15">
    <location>
        <begin position="220"/>
        <end position="247"/>
    </location>
</feature>
<feature type="compositionally biased region" description="Basic and acidic residues" evidence="13">
    <location>
        <begin position="1410"/>
        <end position="1419"/>
    </location>
</feature>
<accession>A0AAZ3R029</accession>
<dbReference type="Gene3D" id="3.30.160.60">
    <property type="entry name" value="Classic Zinc Finger"/>
    <property type="match status" value="6"/>
</dbReference>
<evidence type="ECO:0000256" key="1">
    <source>
        <dbReference type="ARBA" id="ARBA00004123"/>
    </source>
</evidence>
<feature type="compositionally biased region" description="Acidic residues" evidence="13">
    <location>
        <begin position="1306"/>
        <end position="1349"/>
    </location>
</feature>
<feature type="compositionally biased region" description="Basic and acidic residues" evidence="13">
    <location>
        <begin position="664"/>
        <end position="676"/>
    </location>
</feature>
<feature type="domain" description="C2H2-type" evidence="15">
    <location>
        <begin position="170"/>
        <end position="197"/>
    </location>
</feature>
<feature type="region of interest" description="Disordered" evidence="13">
    <location>
        <begin position="1"/>
        <end position="133"/>
    </location>
</feature>
<feature type="compositionally biased region" description="Acidic residues" evidence="13">
    <location>
        <begin position="1073"/>
        <end position="1086"/>
    </location>
</feature>
<reference evidence="17" key="1">
    <citation type="journal article" date="2018" name="PLoS ONE">
        <title>Chinook salmon (Oncorhynchus tshawytscha) genome and transcriptome.</title>
        <authorList>
            <person name="Christensen K.A."/>
            <person name="Leong J.S."/>
            <person name="Sakhrani D."/>
            <person name="Biagi C.A."/>
            <person name="Minkley D.R."/>
            <person name="Withler R.E."/>
            <person name="Rondeau E.B."/>
            <person name="Koop B.F."/>
            <person name="Devlin R.H."/>
        </authorList>
    </citation>
    <scope>NUCLEOTIDE SEQUENCE [LARGE SCALE GENOMIC DNA]</scope>
</reference>
<keyword evidence="6 12" id="KW-0238">DNA-binding</keyword>
<comment type="subcellular location">
    <subcellularLocation>
        <location evidence="1 12">Nucleus</location>
    </subcellularLocation>
</comment>
<sequence>MADGPRCKRRKQANPRRNNVTNYNNVVEAQSDSDDEDKLHIVEEDPDGDSTLPEDTSAVLSQNGTETHQDTWDGVKEECGSEEEDEEEEEEEEEEGVKEMIQQGDTAVIYPKAPGGKQKSASEREVSEKTGTPDTLSQLLTCPYCSRGYKRCTALKDHIKLRHEKSEDNFSCSQCSYTFTYRTQLDCHMTQHKNQHKAPVQRHVPQTTTTTITTGGNRKFKCTECSKAFKYKHHLKEHLRIHSGEKPYECPNCKKRFSHSGSYSSHISSKKCVGMVPVNGNPSPVIKVSNQTPSQTQPSGPPAAPVRVLLRGEKTDSKPLQEQLPHTQIKSEPVDYEFKPVVVAPNGAVGTNGTVFNGGVALPQGTALPQGMVQAVVLPTMGLMSPITINLSDLQNMLKVALDGNVLRQVLGTANGLVTSKQGFVTQAGQQVISAISLPGFVDQDGTTKIIINYSLEPSPAQQPTAPQLLKQEAPPPTNNTNTASATNTQPASKVTEKLPQDLHINKTEPDDSEHESEMETQETETEAETPKAQTGKTRCLLCDNCPGDLDALHMLQHCKPANGDGGDSATFDPSIAALLAEAGITPGQHPLKNLLSLLKAYFALNAEPTEEELAKISDNVSLPVDVVKKWFEKMRSGQITVGPPGSSPDDSGLSDSSTETQLDQEKSGTETEEQHASAQTQETSSSQTPASTSPSVSASAPSPLNLSSSGLVIVKTEVDSEREAQDLPLDLSLPKQPQSQPQVPHVPQEQPLNLTCLKDTVQAQLPGLQGTTNTIYVTSSPQTTIPSPVNIMTTRLVAITNQGSGVPCLRAISTGTTKRTILIPQLTYTYTTTACSGTTGADGAQKTVRINGCQEEKSATSSEGVSTVEEQDNSDSSPPLKKMRRLQSGMYSCDLCDKIFQKSSSLLRHKYEHTGKRPHECGICDKAFKHKHHLIEHTRLHSGEKPYRCDKCGKCFSHSGSYSQHMNHRYSYCKKESQGGRQGGPQLGMSPERSPQTEEQQSDSRPTSPPSQLDSDERESEEELEEEEGMAAMSMDDIRVVQVGEDDEESEIYEVEEFGKERQEEEEGRREEEEEEEEIREEEEEGSRGEEVEKEESRVEEEEVQQKQVCEEEQEEEGMREEEAHQEEEEEGSREEEAHQEEEEEGSREEEAHQEEEEEGRREEEVEEGMREEEAHQEEEEEGRREEEAHQEEEEEGGREEEAHQEEEEEGRREEEAHQEEEEEGSREEEAHQEEEEEGSREEEAHQEEVEERSREEEAHQEEEEEGRREEEAHQEQEEEGRREEEAHQEEEEEGMREEEAHQEEVEEGMREEEEALQEQEEEGMREEEEVCKEESLQQEDVCEEEEVMAVQVMGGEEEEGVAEKETFVTEEAMETEDKEPHVDKEDIPVEGLETGQKETEEAMETEDKEPHVDKEDIPVEGLETGQKETEEDKMKGK</sequence>
<dbReference type="FunFam" id="1.10.10.60:FF:000122">
    <property type="entry name" value="Zinc finger E-box binding homeobox 1"/>
    <property type="match status" value="1"/>
</dbReference>
<feature type="compositionally biased region" description="Basic and acidic residues" evidence="13">
    <location>
        <begin position="67"/>
        <end position="79"/>
    </location>
</feature>
<dbReference type="GeneTree" id="ENSGT00950000183208"/>
<evidence type="ECO:0000256" key="13">
    <source>
        <dbReference type="SAM" id="MobiDB-lite"/>
    </source>
</evidence>
<name>A0AAZ3R029_ONCTS</name>
<keyword evidence="17" id="KW-1185">Reference proteome</keyword>
<feature type="compositionally biased region" description="Acidic residues" evidence="13">
    <location>
        <begin position="80"/>
        <end position="96"/>
    </location>
</feature>
<dbReference type="SMART" id="SM00389">
    <property type="entry name" value="HOX"/>
    <property type="match status" value="1"/>
</dbReference>
<feature type="compositionally biased region" description="Basic and acidic residues" evidence="13">
    <location>
        <begin position="1380"/>
        <end position="1389"/>
    </location>
</feature>
<keyword evidence="5" id="KW-0862">Zinc</keyword>
<dbReference type="PROSITE" id="PS00028">
    <property type="entry name" value="ZINC_FINGER_C2H2_1"/>
    <property type="match status" value="5"/>
</dbReference>
<evidence type="ECO:0000313" key="16">
    <source>
        <dbReference type="Ensembl" id="ENSOTSP00005134942.1"/>
    </source>
</evidence>
<dbReference type="GO" id="GO:0000981">
    <property type="term" value="F:DNA-binding transcription factor activity, RNA polymerase II-specific"/>
    <property type="evidence" value="ECO:0007669"/>
    <property type="project" value="TreeGrafter"/>
</dbReference>
<evidence type="ECO:0000256" key="7">
    <source>
        <dbReference type="ARBA" id="ARBA00023155"/>
    </source>
</evidence>
<feature type="region of interest" description="Disordered" evidence="13">
    <location>
        <begin position="458"/>
        <end position="535"/>
    </location>
</feature>
<feature type="region of interest" description="Disordered" evidence="13">
    <location>
        <begin position="638"/>
        <end position="707"/>
    </location>
</feature>
<reference evidence="16" key="3">
    <citation type="submission" date="2025-09" db="UniProtKB">
        <authorList>
            <consortium name="Ensembl"/>
        </authorList>
    </citation>
    <scope>IDENTIFICATION</scope>
</reference>
<evidence type="ECO:0000259" key="15">
    <source>
        <dbReference type="PROSITE" id="PS50157"/>
    </source>
</evidence>
<dbReference type="InterPro" id="IPR013087">
    <property type="entry name" value="Znf_C2H2_type"/>
</dbReference>